<evidence type="ECO:0000259" key="11">
    <source>
        <dbReference type="PROSITE" id="PS51900"/>
    </source>
</evidence>
<dbReference type="Gene3D" id="1.10.443.10">
    <property type="entry name" value="Intergrase catalytic core"/>
    <property type="match status" value="1"/>
</dbReference>
<dbReference type="InterPro" id="IPR002104">
    <property type="entry name" value="Integrase_catalytic"/>
</dbReference>
<evidence type="ECO:0000256" key="6">
    <source>
        <dbReference type="ARBA" id="ARBA00023125"/>
    </source>
</evidence>
<protein>
    <submittedName>
        <fullName evidence="12">Integrase family protein</fullName>
    </submittedName>
</protein>
<keyword evidence="7" id="KW-0233">DNA recombination</keyword>
<evidence type="ECO:0000259" key="10">
    <source>
        <dbReference type="PROSITE" id="PS51898"/>
    </source>
</evidence>
<keyword evidence="4" id="KW-0159">Chromosome partition</keyword>
<keyword evidence="13" id="KW-1185">Reference proteome</keyword>
<evidence type="ECO:0000256" key="8">
    <source>
        <dbReference type="ARBA" id="ARBA00023306"/>
    </source>
</evidence>
<feature type="domain" description="Core-binding (CB)" evidence="11">
    <location>
        <begin position="3"/>
        <end position="88"/>
    </location>
</feature>
<dbReference type="KEGG" id="cai:Caci_1525"/>
<dbReference type="InParanoid" id="C7QA48"/>
<dbReference type="PROSITE" id="PS51900">
    <property type="entry name" value="CB"/>
    <property type="match status" value="1"/>
</dbReference>
<dbReference type="RefSeq" id="WP_012785740.1">
    <property type="nucleotide sequence ID" value="NC_013131.1"/>
</dbReference>
<keyword evidence="3" id="KW-0132">Cell division</keyword>
<evidence type="ECO:0000256" key="4">
    <source>
        <dbReference type="ARBA" id="ARBA00022829"/>
    </source>
</evidence>
<dbReference type="GO" id="GO:0015074">
    <property type="term" value="P:DNA integration"/>
    <property type="evidence" value="ECO:0007669"/>
    <property type="project" value="UniProtKB-KW"/>
</dbReference>
<dbReference type="EMBL" id="CP001700">
    <property type="protein sequence ID" value="ACU70446.1"/>
    <property type="molecule type" value="Genomic_DNA"/>
</dbReference>
<dbReference type="GO" id="GO:0005737">
    <property type="term" value="C:cytoplasm"/>
    <property type="evidence" value="ECO:0007669"/>
    <property type="project" value="UniProtKB-SubCell"/>
</dbReference>
<sequence length="327" mass="34748">MDDAYRAALDRFEEDLRARRLSPHTVRGYVADLVDLFGFAERAGVAEPTQIGLDVARSWLAETAASGAARATLARRTAAARAWGRQASTPGLVRLVTPKPRSPLPAVLSQRQMTDALTTAADDAATHPHDPLALRDLAILEFLYATAARVSEVCALNLDDVDFTRRTARLSGKGGRDRTVPFGVPAERALHAWLAADARGAVLAAARANGARRAGAAAAAAVGWVGGGGGIQKTETEAVFLGARGSRIDPAVVRRLVHARLRATPNTPDTGPHGFRHTAATHLIEGGADLRDVQELLGHATLATTQIYTHVTAERIKARYAQSHPRA</sequence>
<evidence type="ECO:0000256" key="9">
    <source>
        <dbReference type="PROSITE-ProRule" id="PRU01248"/>
    </source>
</evidence>
<evidence type="ECO:0000256" key="7">
    <source>
        <dbReference type="ARBA" id="ARBA00023172"/>
    </source>
</evidence>
<dbReference type="Proteomes" id="UP000000851">
    <property type="component" value="Chromosome"/>
</dbReference>
<dbReference type="GO" id="GO:0006310">
    <property type="term" value="P:DNA recombination"/>
    <property type="evidence" value="ECO:0007669"/>
    <property type="project" value="UniProtKB-KW"/>
</dbReference>
<keyword evidence="8" id="KW-0131">Cell cycle</keyword>
<dbReference type="PANTHER" id="PTHR30349:SF77">
    <property type="entry name" value="TYROSINE RECOMBINASE XERC"/>
    <property type="match status" value="1"/>
</dbReference>
<dbReference type="Pfam" id="PF00589">
    <property type="entry name" value="Phage_integrase"/>
    <property type="match status" value="1"/>
</dbReference>
<dbReference type="InterPro" id="IPR050090">
    <property type="entry name" value="Tyrosine_recombinase_XerCD"/>
</dbReference>
<organism evidence="12 13">
    <name type="scientific">Catenulispora acidiphila (strain DSM 44928 / JCM 14897 / NBRC 102108 / NRRL B-24433 / ID139908)</name>
    <dbReference type="NCBI Taxonomy" id="479433"/>
    <lineage>
        <taxon>Bacteria</taxon>
        <taxon>Bacillati</taxon>
        <taxon>Actinomycetota</taxon>
        <taxon>Actinomycetes</taxon>
        <taxon>Catenulisporales</taxon>
        <taxon>Catenulisporaceae</taxon>
        <taxon>Catenulispora</taxon>
    </lineage>
</organism>
<dbReference type="eggNOG" id="COG4974">
    <property type="taxonomic scope" value="Bacteria"/>
</dbReference>
<evidence type="ECO:0000313" key="13">
    <source>
        <dbReference type="Proteomes" id="UP000000851"/>
    </source>
</evidence>
<dbReference type="GO" id="GO:0003677">
    <property type="term" value="F:DNA binding"/>
    <property type="evidence" value="ECO:0007669"/>
    <property type="project" value="UniProtKB-UniRule"/>
</dbReference>
<evidence type="ECO:0000256" key="2">
    <source>
        <dbReference type="ARBA" id="ARBA00022490"/>
    </source>
</evidence>
<dbReference type="InterPro" id="IPR013762">
    <property type="entry name" value="Integrase-like_cat_sf"/>
</dbReference>
<dbReference type="AlphaFoldDB" id="C7QA48"/>
<dbReference type="Gene3D" id="1.10.150.130">
    <property type="match status" value="1"/>
</dbReference>
<feature type="domain" description="Tyr recombinase" evidence="10">
    <location>
        <begin position="103"/>
        <end position="321"/>
    </location>
</feature>
<dbReference type="PANTHER" id="PTHR30349">
    <property type="entry name" value="PHAGE INTEGRASE-RELATED"/>
    <property type="match status" value="1"/>
</dbReference>
<keyword evidence="2" id="KW-0963">Cytoplasm</keyword>
<accession>C7QA48</accession>
<dbReference type="InterPro" id="IPR011010">
    <property type="entry name" value="DNA_brk_join_enz"/>
</dbReference>
<reference evidence="12 13" key="1">
    <citation type="journal article" date="2009" name="Stand. Genomic Sci.">
        <title>Complete genome sequence of Catenulispora acidiphila type strain (ID 139908).</title>
        <authorList>
            <person name="Copeland A."/>
            <person name="Lapidus A."/>
            <person name="Glavina Del Rio T."/>
            <person name="Nolan M."/>
            <person name="Lucas S."/>
            <person name="Chen F."/>
            <person name="Tice H."/>
            <person name="Cheng J.F."/>
            <person name="Bruce D."/>
            <person name="Goodwin L."/>
            <person name="Pitluck S."/>
            <person name="Mikhailova N."/>
            <person name="Pati A."/>
            <person name="Ivanova N."/>
            <person name="Mavromatis K."/>
            <person name="Chen A."/>
            <person name="Palaniappan K."/>
            <person name="Chain P."/>
            <person name="Land M."/>
            <person name="Hauser L."/>
            <person name="Chang Y.J."/>
            <person name="Jeffries C.D."/>
            <person name="Chertkov O."/>
            <person name="Brettin T."/>
            <person name="Detter J.C."/>
            <person name="Han C."/>
            <person name="Ali Z."/>
            <person name="Tindall B.J."/>
            <person name="Goker M."/>
            <person name="Bristow J."/>
            <person name="Eisen J.A."/>
            <person name="Markowitz V."/>
            <person name="Hugenholtz P."/>
            <person name="Kyrpides N.C."/>
            <person name="Klenk H.P."/>
        </authorList>
    </citation>
    <scope>NUCLEOTIDE SEQUENCE [LARGE SCALE GENOMIC DNA]</scope>
    <source>
        <strain evidence="13">DSM 44928 / JCM 14897 / NBRC 102108 / NRRL B-24433 / ID139908</strain>
    </source>
</reference>
<evidence type="ECO:0000256" key="3">
    <source>
        <dbReference type="ARBA" id="ARBA00022618"/>
    </source>
</evidence>
<dbReference type="InterPro" id="IPR044068">
    <property type="entry name" value="CB"/>
</dbReference>
<dbReference type="PROSITE" id="PS51898">
    <property type="entry name" value="TYR_RECOMBINASE"/>
    <property type="match status" value="1"/>
</dbReference>
<evidence type="ECO:0000256" key="1">
    <source>
        <dbReference type="ARBA" id="ARBA00004496"/>
    </source>
</evidence>
<keyword evidence="6 9" id="KW-0238">DNA-binding</keyword>
<keyword evidence="5" id="KW-0229">DNA integration</keyword>
<dbReference type="STRING" id="479433.Caci_1525"/>
<comment type="subcellular location">
    <subcellularLocation>
        <location evidence="1">Cytoplasm</location>
    </subcellularLocation>
</comment>
<gene>
    <name evidence="12" type="ordered locus">Caci_1525</name>
</gene>
<dbReference type="GO" id="GO:0007059">
    <property type="term" value="P:chromosome segregation"/>
    <property type="evidence" value="ECO:0007669"/>
    <property type="project" value="UniProtKB-KW"/>
</dbReference>
<name>C7QA48_CATAD</name>
<evidence type="ECO:0000313" key="12">
    <source>
        <dbReference type="EMBL" id="ACU70446.1"/>
    </source>
</evidence>
<dbReference type="GO" id="GO:0051301">
    <property type="term" value="P:cell division"/>
    <property type="evidence" value="ECO:0007669"/>
    <property type="project" value="UniProtKB-KW"/>
</dbReference>
<dbReference type="SUPFAM" id="SSF47823">
    <property type="entry name" value="lambda integrase-like, N-terminal domain"/>
    <property type="match status" value="1"/>
</dbReference>
<dbReference type="HOGENOM" id="CLU_027562_9_0_11"/>
<dbReference type="InterPro" id="IPR010998">
    <property type="entry name" value="Integrase_recombinase_N"/>
</dbReference>
<evidence type="ECO:0000256" key="5">
    <source>
        <dbReference type="ARBA" id="ARBA00022908"/>
    </source>
</evidence>
<dbReference type="SUPFAM" id="SSF56349">
    <property type="entry name" value="DNA breaking-rejoining enzymes"/>
    <property type="match status" value="1"/>
</dbReference>
<dbReference type="Pfam" id="PF02899">
    <property type="entry name" value="Phage_int_SAM_1"/>
    <property type="match status" value="1"/>
</dbReference>
<proteinExistence type="predicted"/>
<dbReference type="InterPro" id="IPR004107">
    <property type="entry name" value="Integrase_SAM-like_N"/>
</dbReference>
<dbReference type="FunCoup" id="C7QA48">
    <property type="interactions" value="1"/>
</dbReference>